<evidence type="ECO:0000256" key="9">
    <source>
        <dbReference type="SAM" id="Phobius"/>
    </source>
</evidence>
<evidence type="ECO:0000256" key="3">
    <source>
        <dbReference type="ARBA" id="ARBA00004613"/>
    </source>
</evidence>
<keyword evidence="12" id="KW-1185">Reference proteome</keyword>
<evidence type="ECO:0000256" key="4">
    <source>
        <dbReference type="ARBA" id="ARBA00022525"/>
    </source>
</evidence>
<dbReference type="AlphaFoldDB" id="A0A7M5V3Z8"/>
<dbReference type="GO" id="GO:0042151">
    <property type="term" value="C:nematocyst"/>
    <property type="evidence" value="ECO:0007669"/>
    <property type="project" value="UniProtKB-SubCell"/>
</dbReference>
<organism evidence="11 12">
    <name type="scientific">Clytia hemisphaerica</name>
    <dbReference type="NCBI Taxonomy" id="252671"/>
    <lineage>
        <taxon>Eukaryota</taxon>
        <taxon>Metazoa</taxon>
        <taxon>Cnidaria</taxon>
        <taxon>Hydrozoa</taxon>
        <taxon>Hydroidolina</taxon>
        <taxon>Leptothecata</taxon>
        <taxon>Obeliida</taxon>
        <taxon>Clytiidae</taxon>
        <taxon>Clytia</taxon>
    </lineage>
</organism>
<keyword evidence="8" id="KW-0166">Nematocyst</keyword>
<feature type="signal peptide" evidence="10">
    <location>
        <begin position="1"/>
        <end position="20"/>
    </location>
</feature>
<dbReference type="PANTHER" id="PTHR40388">
    <property type="entry name" value="BRYOPORIN"/>
    <property type="match status" value="1"/>
</dbReference>
<dbReference type="InterPro" id="IPR015926">
    <property type="entry name" value="Cytolysin/lectin"/>
</dbReference>
<feature type="chain" id="PRO_5029563963" description="Cnidarian restricted protein" evidence="10">
    <location>
        <begin position="21"/>
        <end position="253"/>
    </location>
</feature>
<dbReference type="Proteomes" id="UP000594262">
    <property type="component" value="Unplaced"/>
</dbReference>
<evidence type="ECO:0000256" key="5">
    <source>
        <dbReference type="ARBA" id="ARBA00022537"/>
    </source>
</evidence>
<accession>A0A7M5V3Z8</accession>
<comment type="subcellular location">
    <subcellularLocation>
        <location evidence="2">Nematocyst</location>
    </subcellularLocation>
    <subcellularLocation>
        <location evidence="3">Secreted</location>
    </subcellularLocation>
    <subcellularLocation>
        <location evidence="1">Target cell membrane</location>
    </subcellularLocation>
</comment>
<dbReference type="InterPro" id="IPR050677">
    <property type="entry name" value="Actinoporin_PFT"/>
</dbReference>
<dbReference type="PANTHER" id="PTHR40388:SF1">
    <property type="entry name" value="BRYOPORIN"/>
    <property type="match status" value="1"/>
</dbReference>
<keyword evidence="6 9" id="KW-0812">Transmembrane</keyword>
<evidence type="ECO:0008006" key="13">
    <source>
        <dbReference type="Google" id="ProtNLM"/>
    </source>
</evidence>
<evidence type="ECO:0000256" key="8">
    <source>
        <dbReference type="ARBA" id="ARBA00023331"/>
    </source>
</evidence>
<dbReference type="EnsemblMetazoa" id="CLYHEMT005731.1">
    <property type="protein sequence ID" value="CLYHEMP005731.1"/>
    <property type="gene ID" value="CLYHEMG005731"/>
</dbReference>
<keyword evidence="9" id="KW-1133">Transmembrane helix</keyword>
<proteinExistence type="predicted"/>
<sequence length="253" mass="27977">MLMFKVTCIVVILVIVQSAAFNDAKESENKRMRRDAGLTAALIGAGISAGASLVGTTVGALKRSDYSVAVSGSITNFAKWNMGLKQCVVESGYMNIPMRSVSSGKREGFAGHKEGNTATGNWVQCTYKILNSNVIIHLMYSAPFSFDFHYNQIAVAICHSSDSRCTNMKIGQMTNDARPYLARMDYYNTIRMLKLCKEGFCVTGVMGTSHHSEITWKVYPIIYDNLSNAVQSSAAKTRWDKADYDHFVVKELM</sequence>
<evidence type="ECO:0000313" key="12">
    <source>
        <dbReference type="Proteomes" id="UP000594262"/>
    </source>
</evidence>
<dbReference type="SUPFAM" id="SSF63724">
    <property type="entry name" value="Cytolysin/lectin"/>
    <property type="match status" value="1"/>
</dbReference>
<evidence type="ECO:0000313" key="11">
    <source>
        <dbReference type="EnsemblMetazoa" id="CLYHEMP005731.1"/>
    </source>
</evidence>
<name>A0A7M5V3Z8_9CNID</name>
<feature type="transmembrane region" description="Helical" evidence="9">
    <location>
        <begin position="36"/>
        <end position="61"/>
    </location>
</feature>
<evidence type="ECO:0000256" key="6">
    <source>
        <dbReference type="ARBA" id="ARBA00022692"/>
    </source>
</evidence>
<evidence type="ECO:0000256" key="7">
    <source>
        <dbReference type="ARBA" id="ARBA00023298"/>
    </source>
</evidence>
<keyword evidence="4" id="KW-0964">Secreted</keyword>
<dbReference type="OrthoDB" id="6132998at2759"/>
<evidence type="ECO:0000256" key="1">
    <source>
        <dbReference type="ARBA" id="ARBA00004175"/>
    </source>
</evidence>
<keyword evidence="7" id="KW-1053">Target membrane</keyword>
<dbReference type="GO" id="GO:0044218">
    <property type="term" value="C:other organism cell membrane"/>
    <property type="evidence" value="ECO:0007669"/>
    <property type="project" value="UniProtKB-KW"/>
</dbReference>
<evidence type="ECO:0000256" key="2">
    <source>
        <dbReference type="ARBA" id="ARBA00004532"/>
    </source>
</evidence>
<evidence type="ECO:0000256" key="10">
    <source>
        <dbReference type="SAM" id="SignalP"/>
    </source>
</evidence>
<keyword evidence="9" id="KW-0472">Membrane</keyword>
<keyword evidence="10" id="KW-0732">Signal</keyword>
<dbReference type="GO" id="GO:0005576">
    <property type="term" value="C:extracellular region"/>
    <property type="evidence" value="ECO:0007669"/>
    <property type="project" value="UniProtKB-SubCell"/>
</dbReference>
<dbReference type="Gene3D" id="2.60.270.20">
    <property type="entry name" value="Cytolysin/lectin"/>
    <property type="match status" value="1"/>
</dbReference>
<dbReference type="RefSeq" id="XP_066911845.1">
    <property type="nucleotide sequence ID" value="XM_067055744.1"/>
</dbReference>
<reference evidence="11" key="1">
    <citation type="submission" date="2021-01" db="UniProtKB">
        <authorList>
            <consortium name="EnsemblMetazoa"/>
        </authorList>
    </citation>
    <scope>IDENTIFICATION</scope>
</reference>
<dbReference type="GeneID" id="136799065"/>
<keyword evidence="5" id="KW-1052">Target cell membrane</keyword>
<protein>
    <recommendedName>
        <fullName evidence="13">Cnidarian restricted protein</fullName>
    </recommendedName>
</protein>